<evidence type="ECO:0000313" key="2">
    <source>
        <dbReference type="EMBL" id="GEU35585.1"/>
    </source>
</evidence>
<evidence type="ECO:0000256" key="1">
    <source>
        <dbReference type="SAM" id="MobiDB-lite"/>
    </source>
</evidence>
<name>A0A6L2JI70_TANCI</name>
<organism evidence="2">
    <name type="scientific">Tanacetum cinerariifolium</name>
    <name type="common">Dalmatian daisy</name>
    <name type="synonym">Chrysanthemum cinerariifolium</name>
    <dbReference type="NCBI Taxonomy" id="118510"/>
    <lineage>
        <taxon>Eukaryota</taxon>
        <taxon>Viridiplantae</taxon>
        <taxon>Streptophyta</taxon>
        <taxon>Embryophyta</taxon>
        <taxon>Tracheophyta</taxon>
        <taxon>Spermatophyta</taxon>
        <taxon>Magnoliopsida</taxon>
        <taxon>eudicotyledons</taxon>
        <taxon>Gunneridae</taxon>
        <taxon>Pentapetalae</taxon>
        <taxon>asterids</taxon>
        <taxon>campanulids</taxon>
        <taxon>Asterales</taxon>
        <taxon>Asteraceae</taxon>
        <taxon>Asteroideae</taxon>
        <taxon>Anthemideae</taxon>
        <taxon>Anthemidinae</taxon>
        <taxon>Tanacetum</taxon>
    </lineage>
</organism>
<dbReference type="EMBL" id="BKCJ010000707">
    <property type="protein sequence ID" value="GEU35585.1"/>
    <property type="molecule type" value="Genomic_DNA"/>
</dbReference>
<gene>
    <name evidence="2" type="ORF">Tci_007563</name>
</gene>
<feature type="region of interest" description="Disordered" evidence="1">
    <location>
        <begin position="73"/>
        <end position="96"/>
    </location>
</feature>
<reference evidence="2" key="1">
    <citation type="journal article" date="2019" name="Sci. Rep.">
        <title>Draft genome of Tanacetum cinerariifolium, the natural source of mosquito coil.</title>
        <authorList>
            <person name="Yamashiro T."/>
            <person name="Shiraishi A."/>
            <person name="Satake H."/>
            <person name="Nakayama K."/>
        </authorList>
    </citation>
    <scope>NUCLEOTIDE SEQUENCE</scope>
</reference>
<protein>
    <submittedName>
        <fullName evidence="2">Uncharacterized protein</fullName>
    </submittedName>
</protein>
<comment type="caution">
    <text evidence="2">The sequence shown here is derived from an EMBL/GenBank/DDBJ whole genome shotgun (WGS) entry which is preliminary data.</text>
</comment>
<proteinExistence type="predicted"/>
<sequence length="96" mass="10934">MSYLSKCKKFTVIDVSIDEEFENTNTIDDCDTNEQADVAVENTNMNNSDDDVGIDIQHSESVSNVEMDEELEDFINDDDVDDKADDTDDEYTDDDF</sequence>
<accession>A0A6L2JI70</accession>
<dbReference type="AlphaFoldDB" id="A0A6L2JI70"/>